<dbReference type="InterPro" id="IPR052813">
    <property type="entry name" value="CMIP"/>
</dbReference>
<dbReference type="Gene3D" id="3.80.10.10">
    <property type="entry name" value="Ribonuclease Inhibitor"/>
    <property type="match status" value="1"/>
</dbReference>
<dbReference type="PANTHER" id="PTHR25480:SF0">
    <property type="entry name" value="C-MAF-INDUCING PROTEIN"/>
    <property type="match status" value="1"/>
</dbReference>
<dbReference type="Pfam" id="PF23066">
    <property type="entry name" value="PH_21"/>
    <property type="match status" value="1"/>
</dbReference>
<dbReference type="PANTHER" id="PTHR25480">
    <property type="entry name" value="LEUCINE-RICH REPEAT-CONTAINING PROTEIN 73"/>
    <property type="match status" value="1"/>
</dbReference>
<dbReference type="HOGENOM" id="CLU_018505_0_0_1"/>
<protein>
    <submittedName>
        <fullName evidence="2">C-Maf-inducing protein-like</fullName>
    </submittedName>
</protein>
<dbReference type="GeneTree" id="ENSGT00390000018220"/>
<keyword evidence="3" id="KW-1185">Reference proteome</keyword>
<evidence type="ECO:0000313" key="3">
    <source>
        <dbReference type="Proteomes" id="UP000008144"/>
    </source>
</evidence>
<accession>F6T5M6</accession>
<feature type="domain" description="C-Maf-inducing protein PH" evidence="1">
    <location>
        <begin position="6"/>
        <end position="97"/>
    </location>
</feature>
<dbReference type="AlphaFoldDB" id="F6T5M6"/>
<dbReference type="Proteomes" id="UP000008144">
    <property type="component" value="Unassembled WGS sequence"/>
</dbReference>
<dbReference type="GO" id="GO:0005829">
    <property type="term" value="C:cytosol"/>
    <property type="evidence" value="ECO:0000318"/>
    <property type="project" value="GO_Central"/>
</dbReference>
<dbReference type="Ensembl" id="ENSCINT00000000157.3">
    <property type="protein sequence ID" value="ENSCINP00000000157.3"/>
    <property type="gene ID" value="ENSCING00000000101.3"/>
</dbReference>
<evidence type="ECO:0000259" key="1">
    <source>
        <dbReference type="Pfam" id="PF23066"/>
    </source>
</evidence>
<name>F6T5M6_CIOIN</name>
<reference evidence="2" key="3">
    <citation type="submission" date="2025-09" db="UniProtKB">
        <authorList>
            <consortium name="Ensembl"/>
        </authorList>
    </citation>
    <scope>IDENTIFICATION</scope>
</reference>
<dbReference type="InterPro" id="IPR056429">
    <property type="entry name" value="PH_CMIP"/>
</dbReference>
<reference evidence="3" key="1">
    <citation type="journal article" date="2002" name="Science">
        <title>The draft genome of Ciona intestinalis: insights into chordate and vertebrate origins.</title>
        <authorList>
            <person name="Dehal P."/>
            <person name="Satou Y."/>
            <person name="Campbell R.K."/>
            <person name="Chapman J."/>
            <person name="Degnan B."/>
            <person name="De Tomaso A."/>
            <person name="Davidson B."/>
            <person name="Di Gregorio A."/>
            <person name="Gelpke M."/>
            <person name="Goodstein D.M."/>
            <person name="Harafuji N."/>
            <person name="Hastings K.E."/>
            <person name="Ho I."/>
            <person name="Hotta K."/>
            <person name="Huang W."/>
            <person name="Kawashima T."/>
            <person name="Lemaire P."/>
            <person name="Martinez D."/>
            <person name="Meinertzhagen I.A."/>
            <person name="Necula S."/>
            <person name="Nonaka M."/>
            <person name="Putnam N."/>
            <person name="Rash S."/>
            <person name="Saiga H."/>
            <person name="Satake M."/>
            <person name="Terry A."/>
            <person name="Yamada L."/>
            <person name="Wang H.G."/>
            <person name="Awazu S."/>
            <person name="Azumi K."/>
            <person name="Boore J."/>
            <person name="Branno M."/>
            <person name="Chin-Bow S."/>
            <person name="DeSantis R."/>
            <person name="Doyle S."/>
            <person name="Francino P."/>
            <person name="Keys D.N."/>
            <person name="Haga S."/>
            <person name="Hayashi H."/>
            <person name="Hino K."/>
            <person name="Imai K.S."/>
            <person name="Inaba K."/>
            <person name="Kano S."/>
            <person name="Kobayashi K."/>
            <person name="Kobayashi M."/>
            <person name="Lee B.I."/>
            <person name="Makabe K.W."/>
            <person name="Manohar C."/>
            <person name="Matassi G."/>
            <person name="Medina M."/>
            <person name="Mochizuki Y."/>
            <person name="Mount S."/>
            <person name="Morishita T."/>
            <person name="Miura S."/>
            <person name="Nakayama A."/>
            <person name="Nishizaka S."/>
            <person name="Nomoto H."/>
            <person name="Ohta F."/>
            <person name="Oishi K."/>
            <person name="Rigoutsos I."/>
            <person name="Sano M."/>
            <person name="Sasaki A."/>
            <person name="Sasakura Y."/>
            <person name="Shoguchi E."/>
            <person name="Shin-i T."/>
            <person name="Spagnuolo A."/>
            <person name="Stainier D."/>
            <person name="Suzuki M.M."/>
            <person name="Tassy O."/>
            <person name="Takatori N."/>
            <person name="Tokuoka M."/>
            <person name="Yagi K."/>
            <person name="Yoshizaki F."/>
            <person name="Wada S."/>
            <person name="Zhang C."/>
            <person name="Hyatt P.D."/>
            <person name="Larimer F."/>
            <person name="Detter C."/>
            <person name="Doggett N."/>
            <person name="Glavina T."/>
            <person name="Hawkins T."/>
            <person name="Richardson P."/>
            <person name="Lucas S."/>
            <person name="Kohara Y."/>
            <person name="Levine M."/>
            <person name="Satoh N."/>
            <person name="Rokhsar D.S."/>
        </authorList>
    </citation>
    <scope>NUCLEOTIDE SEQUENCE [LARGE SCALE GENOMIC DNA]</scope>
</reference>
<dbReference type="FunCoup" id="F6T5M6">
    <property type="interactions" value="8"/>
</dbReference>
<organism evidence="2 3">
    <name type="scientific">Ciona intestinalis</name>
    <name type="common">Transparent sea squirt</name>
    <name type="synonym">Ascidia intestinalis</name>
    <dbReference type="NCBI Taxonomy" id="7719"/>
    <lineage>
        <taxon>Eukaryota</taxon>
        <taxon>Metazoa</taxon>
        <taxon>Chordata</taxon>
        <taxon>Tunicata</taxon>
        <taxon>Ascidiacea</taxon>
        <taxon>Phlebobranchia</taxon>
        <taxon>Cionidae</taxon>
        <taxon>Ciona</taxon>
    </lineage>
</organism>
<dbReference type="SUPFAM" id="SSF52047">
    <property type="entry name" value="RNI-like"/>
    <property type="match status" value="1"/>
</dbReference>
<reference evidence="2" key="2">
    <citation type="submission" date="2025-08" db="UniProtKB">
        <authorList>
            <consortium name="Ensembl"/>
        </authorList>
    </citation>
    <scope>IDENTIFICATION</scope>
</reference>
<dbReference type="InterPro" id="IPR032675">
    <property type="entry name" value="LRR_dom_sf"/>
</dbReference>
<dbReference type="InParanoid" id="F6T5M6"/>
<sequence>MEKIIHQTKTSHSWETHTICLDENEIKTQVVSNGWFKTPIPYSKIKRVIAHNKALNCVKLETDKGNYLLQASNSHQRDQWFHSLQWKVTLEQYRGILLNATSATLVQDLKLLVALAVNSHLYISDTYLPVLNIVSQLLSKKSASLSNISHEDLITALAPLVENNQPTHEICDFFIKHCRNAPRSLIVLDTFTQIVHRILKENVNFGKSSFLRLFVIEYIQALNCQNNPSEAIEKFLHRVHGPLSQCPHPRILSNLVSVCLSAIYHCFGSEIERKRNKKGTKVSNLHPAVVSHDLQSVNILNNQKTLSTKYMKNSLQEGKVADDVKTINTENSTLDMNLKESHSKQKLNKCLEETTSVFNIETMKLFVFVMDKILQIDDWGPNVAGLLQPLPFPDEALNNKEFLRAMYPLVERITQDSRDYVIKTLQHSREGKDGWLQLYSLNSPLCEDNGKLFSSMVTALLLPGVQSGKRKKFLTMLANSQLQAIITLAVRESEIMIQLLGEFLELDIIPDEQKQLQIVSTLLCTASGNKMYTELCSHRDVIHTMEGPTYFKLAPNSTIVDLQVLLGTGSWGNLRELDLSFTRPTAGIASTLSRLKNLKHLNLRFTDFNDKDLKGLCDSSLNLESLNLCETNVTDDGIQHLCVMSHLKYLNMNSTKLSLPVFTTLKGSLPSYVKYDVTYTEAW</sequence>
<proteinExistence type="predicted"/>
<evidence type="ECO:0000313" key="2">
    <source>
        <dbReference type="Ensembl" id="ENSCINP00000000157.3"/>
    </source>
</evidence>
<dbReference type="GO" id="GO:0005654">
    <property type="term" value="C:nucleoplasm"/>
    <property type="evidence" value="ECO:0000318"/>
    <property type="project" value="GO_Central"/>
</dbReference>
<dbReference type="OMA" id="PPLQCYL"/>
<gene>
    <name evidence="2" type="primary">LOC100177401</name>
</gene>